<protein>
    <recommendedName>
        <fullName evidence="9">Endoglucanase</fullName>
        <ecNumber evidence="9">3.2.1.4</ecNumber>
    </recommendedName>
</protein>
<comment type="caution">
    <text evidence="11">The sequence shown here is derived from an EMBL/GenBank/DDBJ whole genome shotgun (WGS) entry which is preliminary data.</text>
</comment>
<feature type="domain" description="Glycoside hydrolase family 9" evidence="10">
    <location>
        <begin position="87"/>
        <end position="139"/>
    </location>
</feature>
<comment type="similarity">
    <text evidence="2 8 9">Belongs to the glycosyl hydrolase 9 (cellulase E) family.</text>
</comment>
<accession>A0A6A2YX22</accession>
<dbReference type="PROSITE" id="PS00698">
    <property type="entry name" value="GH9_3"/>
    <property type="match status" value="1"/>
</dbReference>
<dbReference type="InterPro" id="IPR001701">
    <property type="entry name" value="Glyco_hydro_9"/>
</dbReference>
<comment type="catalytic activity">
    <reaction evidence="1 9">
        <text>Endohydrolysis of (1-&gt;4)-beta-D-glucosidic linkages in cellulose, lichenin and cereal beta-D-glucans.</text>
        <dbReference type="EC" id="3.2.1.4"/>
    </reaction>
</comment>
<dbReference type="EMBL" id="VEPZ02001257">
    <property type="protein sequence ID" value="KAE8683879.1"/>
    <property type="molecule type" value="Genomic_DNA"/>
</dbReference>
<reference evidence="11" key="1">
    <citation type="submission" date="2019-09" db="EMBL/GenBank/DDBJ databases">
        <title>Draft genome information of white flower Hibiscus syriacus.</title>
        <authorList>
            <person name="Kim Y.-M."/>
        </authorList>
    </citation>
    <scope>NUCLEOTIDE SEQUENCE [LARGE SCALE GENOMIC DNA]</scope>
    <source>
        <strain evidence="11">YM2019G1</strain>
    </source>
</reference>
<evidence type="ECO:0000256" key="2">
    <source>
        <dbReference type="ARBA" id="ARBA00007072"/>
    </source>
</evidence>
<feature type="domain" description="Glycoside hydrolase family 9" evidence="10">
    <location>
        <begin position="140"/>
        <end position="232"/>
    </location>
</feature>
<feature type="active site" evidence="8">
    <location>
        <position position="290"/>
    </location>
</feature>
<dbReference type="Proteomes" id="UP000436088">
    <property type="component" value="Unassembled WGS sequence"/>
</dbReference>
<dbReference type="SUPFAM" id="SSF48208">
    <property type="entry name" value="Six-hairpin glycosidases"/>
    <property type="match status" value="1"/>
</dbReference>
<dbReference type="PANTHER" id="PTHR22298">
    <property type="entry name" value="ENDO-1,4-BETA-GLUCANASE"/>
    <property type="match status" value="1"/>
</dbReference>
<evidence type="ECO:0000259" key="10">
    <source>
        <dbReference type="Pfam" id="PF00759"/>
    </source>
</evidence>
<sequence>MGSGEIVWGLALCCTLAMALFGSSHDELALDLSYDYKDALGKAICSSKDNVRGSCRRAKESSGGETLYTPDVKNEFGINFEDFVLLQVNLVGGYYDAGDNVKFLWPMAFSLTLLSWAAVEYRNEISSADELNNLRTAIRGGGKADHQCWERPEEMDTPRTLYKITSDSPGSEVAADAATALSADSLVFQGVDSNYSKKLLSKSKSLFNFADKYRGFYNESLSFYRSYTGYQDLSLVVSNQGWSESALEFSQDGKFPGAQALLAQHVGAIVGGPDSKDRFKDLRSDYSHSEPTTYINAAFVGAVAALLDETRGASATAAE</sequence>
<dbReference type="AlphaFoldDB" id="A0A6A2YX22"/>
<dbReference type="EC" id="3.2.1.4" evidence="9"/>
<dbReference type="Gene3D" id="1.50.10.10">
    <property type="match status" value="2"/>
</dbReference>
<dbReference type="GO" id="GO:0030245">
    <property type="term" value="P:cellulose catabolic process"/>
    <property type="evidence" value="ECO:0007669"/>
    <property type="project" value="UniProtKB-KW"/>
</dbReference>
<keyword evidence="7 8" id="KW-0624">Polysaccharide degradation</keyword>
<evidence type="ECO:0000256" key="3">
    <source>
        <dbReference type="ARBA" id="ARBA00022801"/>
    </source>
</evidence>
<keyword evidence="4 9" id="KW-0136">Cellulose degradation</keyword>
<keyword evidence="6 8" id="KW-0326">Glycosidase</keyword>
<keyword evidence="12" id="KW-1185">Reference proteome</keyword>
<evidence type="ECO:0000256" key="8">
    <source>
        <dbReference type="PROSITE-ProRule" id="PRU10060"/>
    </source>
</evidence>
<organism evidence="11 12">
    <name type="scientific">Hibiscus syriacus</name>
    <name type="common">Rose of Sharon</name>
    <dbReference type="NCBI Taxonomy" id="106335"/>
    <lineage>
        <taxon>Eukaryota</taxon>
        <taxon>Viridiplantae</taxon>
        <taxon>Streptophyta</taxon>
        <taxon>Embryophyta</taxon>
        <taxon>Tracheophyta</taxon>
        <taxon>Spermatophyta</taxon>
        <taxon>Magnoliopsida</taxon>
        <taxon>eudicotyledons</taxon>
        <taxon>Gunneridae</taxon>
        <taxon>Pentapetalae</taxon>
        <taxon>rosids</taxon>
        <taxon>malvids</taxon>
        <taxon>Malvales</taxon>
        <taxon>Malvaceae</taxon>
        <taxon>Malvoideae</taxon>
        <taxon>Hibiscus</taxon>
    </lineage>
</organism>
<evidence type="ECO:0000313" key="12">
    <source>
        <dbReference type="Proteomes" id="UP000436088"/>
    </source>
</evidence>
<keyword evidence="3 8" id="KW-0378">Hydrolase</keyword>
<evidence type="ECO:0000256" key="7">
    <source>
        <dbReference type="ARBA" id="ARBA00023326"/>
    </source>
</evidence>
<feature type="chain" id="PRO_5025716737" description="Endoglucanase" evidence="9">
    <location>
        <begin position="20"/>
        <end position="319"/>
    </location>
</feature>
<gene>
    <name evidence="11" type="ORF">F3Y22_tig00111166pilonHSYRG00231</name>
</gene>
<dbReference type="GO" id="GO:0008810">
    <property type="term" value="F:cellulase activity"/>
    <property type="evidence" value="ECO:0007669"/>
    <property type="project" value="UniProtKB-EC"/>
</dbReference>
<feature type="domain" description="Glycoside hydrolase family 9" evidence="10">
    <location>
        <begin position="265"/>
        <end position="303"/>
    </location>
</feature>
<evidence type="ECO:0000256" key="6">
    <source>
        <dbReference type="ARBA" id="ARBA00023295"/>
    </source>
</evidence>
<evidence type="ECO:0000256" key="9">
    <source>
        <dbReference type="RuleBase" id="RU361166"/>
    </source>
</evidence>
<evidence type="ECO:0000256" key="1">
    <source>
        <dbReference type="ARBA" id="ARBA00000966"/>
    </source>
</evidence>
<proteinExistence type="inferred from homology"/>
<dbReference type="InterPro" id="IPR008928">
    <property type="entry name" value="6-hairpin_glycosidase_sf"/>
</dbReference>
<evidence type="ECO:0000313" key="11">
    <source>
        <dbReference type="EMBL" id="KAE8683879.1"/>
    </source>
</evidence>
<dbReference type="Pfam" id="PF00759">
    <property type="entry name" value="Glyco_hydro_9"/>
    <property type="match status" value="3"/>
</dbReference>
<dbReference type="InterPro" id="IPR033126">
    <property type="entry name" value="Glyco_hydro_9_Asp/Glu_AS"/>
</dbReference>
<feature type="signal peptide" evidence="9">
    <location>
        <begin position="1"/>
        <end position="19"/>
    </location>
</feature>
<feature type="active site" evidence="8">
    <location>
        <position position="281"/>
    </location>
</feature>
<name>A0A6A2YX22_HIBSY</name>
<evidence type="ECO:0000256" key="4">
    <source>
        <dbReference type="ARBA" id="ARBA00023001"/>
    </source>
</evidence>
<dbReference type="InterPro" id="IPR012341">
    <property type="entry name" value="6hp_glycosidase-like_sf"/>
</dbReference>
<evidence type="ECO:0000256" key="5">
    <source>
        <dbReference type="ARBA" id="ARBA00023277"/>
    </source>
</evidence>
<keyword evidence="9" id="KW-0732">Signal</keyword>
<keyword evidence="5 8" id="KW-0119">Carbohydrate metabolism</keyword>